<dbReference type="InterPro" id="IPR022928">
    <property type="entry name" value="RNA_2'-PTrans_KptA"/>
</dbReference>
<evidence type="ECO:0000313" key="7">
    <source>
        <dbReference type="Proteomes" id="UP001371305"/>
    </source>
</evidence>
<keyword evidence="7" id="KW-1185">Reference proteome</keyword>
<evidence type="ECO:0000256" key="5">
    <source>
        <dbReference type="HAMAP-Rule" id="MF_00299"/>
    </source>
</evidence>
<name>A0ABU9AT06_9BACT</name>
<dbReference type="EMBL" id="JBBUKT010000003">
    <property type="protein sequence ID" value="MEK7950863.1"/>
    <property type="molecule type" value="Genomic_DNA"/>
</dbReference>
<dbReference type="InterPro" id="IPR042080">
    <property type="entry name" value="RNA_2'-PTrans_N"/>
</dbReference>
<dbReference type="SUPFAM" id="SSF56399">
    <property type="entry name" value="ADP-ribosylation"/>
    <property type="match status" value="1"/>
</dbReference>
<dbReference type="EC" id="2.7.1.-" evidence="5"/>
<sequence length="179" mass="20109">MDNKRISKFLSLVLRHEPEKIGIVLDEHGWTDSQELIQAAARHGVRFDQSTLLEIVRTSDKQRFALNEDHTRIRANQGHSVEVDLALEPKQPPESLYHGTVEKFLGSIRSTGLQKGERHHVHLSPDLTTATKVGERRGKPVILTIRAAAMAEAGHPFFLSENGVWLTDAVPPEFIEFPP</sequence>
<evidence type="ECO:0000256" key="3">
    <source>
        <dbReference type="ARBA" id="ARBA00023027"/>
    </source>
</evidence>
<dbReference type="HAMAP" id="MF_00299">
    <property type="entry name" value="KptA"/>
    <property type="match status" value="1"/>
</dbReference>
<comment type="similarity">
    <text evidence="1 5">Belongs to the KptA/TPT1 family.</text>
</comment>
<evidence type="ECO:0000256" key="2">
    <source>
        <dbReference type="ARBA" id="ARBA00022679"/>
    </source>
</evidence>
<dbReference type="PANTHER" id="PTHR12684:SF2">
    <property type="entry name" value="TRNA 2'-PHOSPHOTRANSFERASE 1"/>
    <property type="match status" value="1"/>
</dbReference>
<accession>A0ABU9AT06</accession>
<dbReference type="NCBIfam" id="NF002014">
    <property type="entry name" value="PRK00819.1-4"/>
    <property type="match status" value="1"/>
</dbReference>
<dbReference type="Pfam" id="PF01885">
    <property type="entry name" value="PTS_2-RNA"/>
    <property type="match status" value="1"/>
</dbReference>
<proteinExistence type="inferred from homology"/>
<evidence type="ECO:0000313" key="6">
    <source>
        <dbReference type="EMBL" id="MEK7950863.1"/>
    </source>
</evidence>
<dbReference type="Gene3D" id="3.20.170.30">
    <property type="match status" value="1"/>
</dbReference>
<keyword evidence="2 5" id="KW-0808">Transferase</keyword>
<comment type="function">
    <text evidence="4 5">Removes the 2'-phosphate from RNA via an intermediate in which the phosphate is ADP-ribosylated by NAD followed by a presumed transesterification to release the RNA and generate ADP-ribose 1''-2''-cyclic phosphate (APPR&gt;P). May function as an ADP-ribosylase.</text>
</comment>
<protein>
    <recommendedName>
        <fullName evidence="5">Probable RNA 2'-phosphotransferase</fullName>
        <ecNumber evidence="5">2.7.1.-</ecNumber>
    </recommendedName>
</protein>
<dbReference type="GO" id="GO:0016740">
    <property type="term" value="F:transferase activity"/>
    <property type="evidence" value="ECO:0007669"/>
    <property type="project" value="UniProtKB-KW"/>
</dbReference>
<comment type="caution">
    <text evidence="6">The sequence shown here is derived from an EMBL/GenBank/DDBJ whole genome shotgun (WGS) entry which is preliminary data.</text>
</comment>
<dbReference type="InterPro" id="IPR042081">
    <property type="entry name" value="RNA_2'-PTrans_C"/>
</dbReference>
<dbReference type="Gene3D" id="1.10.10.970">
    <property type="entry name" value="RNA 2'-phosphotransferase, Tpt1/KptA family, N-terminal domain"/>
    <property type="match status" value="1"/>
</dbReference>
<organism evidence="6 7">
    <name type="scientific">Luteolibacter soli</name>
    <dbReference type="NCBI Taxonomy" id="3135280"/>
    <lineage>
        <taxon>Bacteria</taxon>
        <taxon>Pseudomonadati</taxon>
        <taxon>Verrucomicrobiota</taxon>
        <taxon>Verrucomicrobiia</taxon>
        <taxon>Verrucomicrobiales</taxon>
        <taxon>Verrucomicrobiaceae</taxon>
        <taxon>Luteolibacter</taxon>
    </lineage>
</organism>
<dbReference type="InterPro" id="IPR002745">
    <property type="entry name" value="Ptrans_KptA/Tpt1"/>
</dbReference>
<reference evidence="6 7" key="1">
    <citation type="submission" date="2024-04" db="EMBL/GenBank/DDBJ databases">
        <title>Luteolibacter sp. isolated from soil.</title>
        <authorList>
            <person name="An J."/>
        </authorList>
    </citation>
    <scope>NUCLEOTIDE SEQUENCE [LARGE SCALE GENOMIC DNA]</scope>
    <source>
        <strain evidence="6 7">Y139</strain>
    </source>
</reference>
<dbReference type="Proteomes" id="UP001371305">
    <property type="component" value="Unassembled WGS sequence"/>
</dbReference>
<evidence type="ECO:0000256" key="4">
    <source>
        <dbReference type="ARBA" id="ARBA00025212"/>
    </source>
</evidence>
<dbReference type="PANTHER" id="PTHR12684">
    <property type="entry name" value="PUTATIVE PHOSPHOTRANSFERASE"/>
    <property type="match status" value="1"/>
</dbReference>
<evidence type="ECO:0000256" key="1">
    <source>
        <dbReference type="ARBA" id="ARBA00009836"/>
    </source>
</evidence>
<keyword evidence="3 5" id="KW-0520">NAD</keyword>
<dbReference type="RefSeq" id="WP_341404464.1">
    <property type="nucleotide sequence ID" value="NZ_JBBUKT010000003.1"/>
</dbReference>
<gene>
    <name evidence="5" type="primary">kptA</name>
    <name evidence="6" type="ORF">WKV53_10165</name>
</gene>